<reference evidence="3 4" key="1">
    <citation type="submission" date="2019-09" db="EMBL/GenBank/DDBJ databases">
        <title>Segnochrobactrum spirostomi gen. nov., sp. nov., isolated from the ciliate Spirostomum cf. yagiui and description of a novel family, Segnochrobactraceae fam. nov. within the order Rhizobiales of the class Alphaproteobacteria.</title>
        <authorList>
            <person name="Akter S."/>
            <person name="Shazib S.U.A."/>
            <person name="Shin M.K."/>
        </authorList>
    </citation>
    <scope>NUCLEOTIDE SEQUENCE [LARGE SCALE GENOMIC DNA]</scope>
    <source>
        <strain evidence="3 4">Sp-1</strain>
    </source>
</reference>
<comment type="caution">
    <text evidence="3">The sequence shown here is derived from an EMBL/GenBank/DDBJ whole genome shotgun (WGS) entry which is preliminary data.</text>
</comment>
<feature type="compositionally biased region" description="Basic residues" evidence="1">
    <location>
        <begin position="1"/>
        <end position="11"/>
    </location>
</feature>
<dbReference type="InterPro" id="IPR029044">
    <property type="entry name" value="Nucleotide-diphossugar_trans"/>
</dbReference>
<keyword evidence="4" id="KW-1185">Reference proteome</keyword>
<protein>
    <submittedName>
        <fullName evidence="3">Glycosyltransferase</fullName>
    </submittedName>
</protein>
<keyword evidence="3" id="KW-0808">Transferase</keyword>
<dbReference type="AlphaFoldDB" id="A0A6A7Y8K5"/>
<dbReference type="EMBL" id="VWNA01000001">
    <property type="protein sequence ID" value="MQT14308.1"/>
    <property type="molecule type" value="Genomic_DNA"/>
</dbReference>
<gene>
    <name evidence="3" type="ORF">F0357_16980</name>
</gene>
<dbReference type="Pfam" id="PF00535">
    <property type="entry name" value="Glycos_transf_2"/>
    <property type="match status" value="1"/>
</dbReference>
<sequence>MEHGARGHRRGGAPFLRGPRRAERPRMNITLAVTVYRSPSPVLAALLDSVTVAAMRLEAERPGSRLMLVIVDNSDGGTDRTRLAALVAERPTLTARLISGQGNVGFGRANNLALLPSDDDILIVGNPDLVLAPDSLVRLLDVFEAEPTAGLVTPGFVEHGRLTHLCKRYPSFVVLFGRGFLPARLRRPLAALIDRYTMADRPADRPFWDPPIVTGAFMAFRGQVFRSIGGFDERFFLYFEDFDLSLRVAAVSRLYYAPSVRMEHAGGNTARRGLKLIRFFAASAARFWGKHGFRLVAVRDRPPRAS</sequence>
<feature type="domain" description="Glycosyltransferase 2-like" evidence="2">
    <location>
        <begin position="32"/>
        <end position="184"/>
    </location>
</feature>
<dbReference type="GO" id="GO:0016740">
    <property type="term" value="F:transferase activity"/>
    <property type="evidence" value="ECO:0007669"/>
    <property type="project" value="UniProtKB-KW"/>
</dbReference>
<organism evidence="3 4">
    <name type="scientific">Segnochrobactrum spirostomi</name>
    <dbReference type="NCBI Taxonomy" id="2608987"/>
    <lineage>
        <taxon>Bacteria</taxon>
        <taxon>Pseudomonadati</taxon>
        <taxon>Pseudomonadota</taxon>
        <taxon>Alphaproteobacteria</taxon>
        <taxon>Hyphomicrobiales</taxon>
        <taxon>Segnochrobactraceae</taxon>
        <taxon>Segnochrobactrum</taxon>
    </lineage>
</organism>
<dbReference type="SUPFAM" id="SSF53448">
    <property type="entry name" value="Nucleotide-diphospho-sugar transferases"/>
    <property type="match status" value="1"/>
</dbReference>
<dbReference type="PANTHER" id="PTHR43179">
    <property type="entry name" value="RHAMNOSYLTRANSFERASE WBBL"/>
    <property type="match status" value="1"/>
</dbReference>
<evidence type="ECO:0000313" key="4">
    <source>
        <dbReference type="Proteomes" id="UP000332515"/>
    </source>
</evidence>
<evidence type="ECO:0000313" key="3">
    <source>
        <dbReference type="EMBL" id="MQT14308.1"/>
    </source>
</evidence>
<dbReference type="Gene3D" id="3.90.550.10">
    <property type="entry name" value="Spore Coat Polysaccharide Biosynthesis Protein SpsA, Chain A"/>
    <property type="match status" value="1"/>
</dbReference>
<proteinExistence type="predicted"/>
<feature type="region of interest" description="Disordered" evidence="1">
    <location>
        <begin position="1"/>
        <end position="21"/>
    </location>
</feature>
<evidence type="ECO:0000256" key="1">
    <source>
        <dbReference type="SAM" id="MobiDB-lite"/>
    </source>
</evidence>
<dbReference type="InterPro" id="IPR001173">
    <property type="entry name" value="Glyco_trans_2-like"/>
</dbReference>
<accession>A0A6A7Y8K5</accession>
<name>A0A6A7Y8K5_9HYPH</name>
<dbReference type="Proteomes" id="UP000332515">
    <property type="component" value="Unassembled WGS sequence"/>
</dbReference>
<evidence type="ECO:0000259" key="2">
    <source>
        <dbReference type="Pfam" id="PF00535"/>
    </source>
</evidence>
<dbReference type="PANTHER" id="PTHR43179:SF10">
    <property type="entry name" value="GLYCOSYL TRANSFERASE"/>
    <property type="match status" value="1"/>
</dbReference>